<proteinExistence type="predicted"/>
<name>A0A8H7NJY9_BIOOC</name>
<protein>
    <submittedName>
        <fullName evidence="1">Uncharacterized protein</fullName>
    </submittedName>
</protein>
<dbReference type="AlphaFoldDB" id="A0A8H7NJY9"/>
<sequence>MLEPGFKKTRLAGWMTPTAGPVTRLVPDAIADARSTPHSFPRTLTSSQSTHPSHPTHPSIHHIGWLLLSALLWSSYLAQIYLNLSQLPPLLIIISFAHLLFTPSLPSPSSRSSSISSIAASCFTLIPIRRPVSALAPPAAAAAIRLHDKGGASHQFHKCH</sequence>
<reference evidence="1" key="1">
    <citation type="submission" date="2020-10" db="EMBL/GenBank/DDBJ databases">
        <title>High-Quality Genome Resource of Clonostachys rosea strain S41 by Oxford Nanopore Long-Read Sequencing.</title>
        <authorList>
            <person name="Wang H."/>
        </authorList>
    </citation>
    <scope>NUCLEOTIDE SEQUENCE</scope>
    <source>
        <strain evidence="1">S41</strain>
    </source>
</reference>
<comment type="caution">
    <text evidence="1">The sequence shown here is derived from an EMBL/GenBank/DDBJ whole genome shotgun (WGS) entry which is preliminary data.</text>
</comment>
<evidence type="ECO:0000313" key="2">
    <source>
        <dbReference type="Proteomes" id="UP000616885"/>
    </source>
</evidence>
<evidence type="ECO:0000313" key="1">
    <source>
        <dbReference type="EMBL" id="KAF9757369.1"/>
    </source>
</evidence>
<accession>A0A8H7NJY9</accession>
<dbReference type="Proteomes" id="UP000616885">
    <property type="component" value="Unassembled WGS sequence"/>
</dbReference>
<gene>
    <name evidence="1" type="ORF">IM811_008313</name>
</gene>
<dbReference type="EMBL" id="JADCTT010000002">
    <property type="protein sequence ID" value="KAF9757369.1"/>
    <property type="molecule type" value="Genomic_DNA"/>
</dbReference>
<organism evidence="1 2">
    <name type="scientific">Bionectria ochroleuca</name>
    <name type="common">Gliocladium roseum</name>
    <dbReference type="NCBI Taxonomy" id="29856"/>
    <lineage>
        <taxon>Eukaryota</taxon>
        <taxon>Fungi</taxon>
        <taxon>Dikarya</taxon>
        <taxon>Ascomycota</taxon>
        <taxon>Pezizomycotina</taxon>
        <taxon>Sordariomycetes</taxon>
        <taxon>Hypocreomycetidae</taxon>
        <taxon>Hypocreales</taxon>
        <taxon>Bionectriaceae</taxon>
        <taxon>Clonostachys</taxon>
    </lineage>
</organism>